<evidence type="ECO:0000313" key="1">
    <source>
        <dbReference type="EMBL" id="GAA2345535.1"/>
    </source>
</evidence>
<organism evidence="1 2">
    <name type="scientific">Saccharopolyspora halophila</name>
    <dbReference type="NCBI Taxonomy" id="405551"/>
    <lineage>
        <taxon>Bacteria</taxon>
        <taxon>Bacillati</taxon>
        <taxon>Actinomycetota</taxon>
        <taxon>Actinomycetes</taxon>
        <taxon>Pseudonocardiales</taxon>
        <taxon>Pseudonocardiaceae</taxon>
        <taxon>Saccharopolyspora</taxon>
    </lineage>
</organism>
<dbReference type="EMBL" id="BAAARA010000007">
    <property type="protein sequence ID" value="GAA2345535.1"/>
    <property type="molecule type" value="Genomic_DNA"/>
</dbReference>
<reference evidence="1 2" key="1">
    <citation type="journal article" date="2019" name="Int. J. Syst. Evol. Microbiol.">
        <title>The Global Catalogue of Microorganisms (GCM) 10K type strain sequencing project: providing services to taxonomists for standard genome sequencing and annotation.</title>
        <authorList>
            <consortium name="The Broad Institute Genomics Platform"/>
            <consortium name="The Broad Institute Genome Sequencing Center for Infectious Disease"/>
            <person name="Wu L."/>
            <person name="Ma J."/>
        </authorList>
    </citation>
    <scope>NUCLEOTIDE SEQUENCE [LARGE SCALE GENOMIC DNA]</scope>
    <source>
        <strain evidence="1 2">JCM 16221</strain>
    </source>
</reference>
<dbReference type="Proteomes" id="UP001501218">
    <property type="component" value="Unassembled WGS sequence"/>
</dbReference>
<dbReference type="InterPro" id="IPR023296">
    <property type="entry name" value="Glyco_hydro_beta-prop_sf"/>
</dbReference>
<dbReference type="Gene3D" id="2.115.10.20">
    <property type="entry name" value="Glycosyl hydrolase domain, family 43"/>
    <property type="match status" value="1"/>
</dbReference>
<comment type="caution">
    <text evidence="1">The sequence shown here is derived from an EMBL/GenBank/DDBJ whole genome shotgun (WGS) entry which is preliminary data.</text>
</comment>
<dbReference type="PANTHER" id="PTHR35279">
    <property type="match status" value="1"/>
</dbReference>
<evidence type="ECO:0000313" key="2">
    <source>
        <dbReference type="Proteomes" id="UP001501218"/>
    </source>
</evidence>
<sequence length="459" mass="48144">MVVGLLAGCAVPGTPEGERSRPVPSPVELRLAGERGGSGVVLAGGPAAPYNYAPSVLSVDGGFRAWWCSQLPGVGPAGDDILSATGSAPDAFGSAVPVFSGRPGAFDAMHTCDPSVLRVDGRYRMYYTGAAGEHDHGNAIGVATSDDGLAWTRAAEPVVTVSGGRHRANTYGAGQPSALHLDGWYYLMFTDTTARGAGWNGAGQFVIRSRDAEFRSGVQELTSRGFVPERRQRSRSVVDAFSADWAWSPALNAFAIAHQTAQGTRITFWDRGFTRHPYEPVTIPGPWREGPGLVRDPSGHVPVDETDPCGAVALDVLRATTLAAAPTDIRHYGVDAVDVGACAGPQRAARTLQGFAVPNPVRTVDIITGGARLRVERRSVAAAMAVSVLDSRPSSVDELPVAAEIPSGAVALRSPSGELGLLDSDGGLWKVPEAVVAANGSRITDVGAQRWRRHLDGDR</sequence>
<gene>
    <name evidence="1" type="ORF">GCM10009854_22980</name>
</gene>
<proteinExistence type="predicted"/>
<protein>
    <submittedName>
        <fullName evidence="1">Beta-xylosidase</fullName>
    </submittedName>
</protein>
<accession>A0ABN3G6Z3</accession>
<keyword evidence="2" id="KW-1185">Reference proteome</keyword>
<name>A0ABN3G6Z3_9PSEU</name>
<dbReference type="PANTHER" id="PTHR35279:SF1">
    <property type="entry name" value="ARABINANASE_LEVANSUCRASE_INVERTASE"/>
    <property type="match status" value="1"/>
</dbReference>
<dbReference type="SUPFAM" id="SSF75005">
    <property type="entry name" value="Arabinanase/levansucrase/invertase"/>
    <property type="match status" value="1"/>
</dbReference>